<reference evidence="2" key="1">
    <citation type="submission" date="2021-02" db="EMBL/GenBank/DDBJ databases">
        <authorList>
            <person name="Nowell W R."/>
        </authorList>
    </citation>
    <scope>NUCLEOTIDE SEQUENCE</scope>
    <source>
        <strain evidence="2">Ploen Becks lab</strain>
    </source>
</reference>
<protein>
    <submittedName>
        <fullName evidence="2">Uncharacterized protein</fullName>
    </submittedName>
</protein>
<dbReference type="AlphaFoldDB" id="A0A814N3T4"/>
<name>A0A814N3T4_9BILA</name>
<feature type="compositionally biased region" description="Low complexity" evidence="1">
    <location>
        <begin position="22"/>
        <end position="34"/>
    </location>
</feature>
<proteinExistence type="predicted"/>
<feature type="compositionally biased region" description="Basic and acidic residues" evidence="1">
    <location>
        <begin position="75"/>
        <end position="93"/>
    </location>
</feature>
<dbReference type="EMBL" id="CAJNOC010006883">
    <property type="protein sequence ID" value="CAF1087965.1"/>
    <property type="molecule type" value="Genomic_DNA"/>
</dbReference>
<sequence length="103" mass="12050">MFRKKNLNESDFEGLTPSDFITSTQHQNNNSTNSKETLNRSITKTKSNVTPSKSNECEKTKPITRSRRRQNLLNENEKEKTSQLIEENERNLEELEQLSESEF</sequence>
<gene>
    <name evidence="2" type="ORF">OXX778_LOCUS20520</name>
</gene>
<accession>A0A814N3T4</accession>
<comment type="caution">
    <text evidence="2">The sequence shown here is derived from an EMBL/GenBank/DDBJ whole genome shotgun (WGS) entry which is preliminary data.</text>
</comment>
<feature type="compositionally biased region" description="Polar residues" evidence="1">
    <location>
        <begin position="35"/>
        <end position="54"/>
    </location>
</feature>
<evidence type="ECO:0000256" key="1">
    <source>
        <dbReference type="SAM" id="MobiDB-lite"/>
    </source>
</evidence>
<keyword evidence="3" id="KW-1185">Reference proteome</keyword>
<feature type="region of interest" description="Disordered" evidence="1">
    <location>
        <begin position="1"/>
        <end position="103"/>
    </location>
</feature>
<dbReference type="Proteomes" id="UP000663879">
    <property type="component" value="Unassembled WGS sequence"/>
</dbReference>
<feature type="compositionally biased region" description="Acidic residues" evidence="1">
    <location>
        <begin position="94"/>
        <end position="103"/>
    </location>
</feature>
<evidence type="ECO:0000313" key="3">
    <source>
        <dbReference type="Proteomes" id="UP000663879"/>
    </source>
</evidence>
<evidence type="ECO:0000313" key="2">
    <source>
        <dbReference type="EMBL" id="CAF1087965.1"/>
    </source>
</evidence>
<organism evidence="2 3">
    <name type="scientific">Brachionus calyciflorus</name>
    <dbReference type="NCBI Taxonomy" id="104777"/>
    <lineage>
        <taxon>Eukaryota</taxon>
        <taxon>Metazoa</taxon>
        <taxon>Spiralia</taxon>
        <taxon>Gnathifera</taxon>
        <taxon>Rotifera</taxon>
        <taxon>Eurotatoria</taxon>
        <taxon>Monogononta</taxon>
        <taxon>Pseudotrocha</taxon>
        <taxon>Ploima</taxon>
        <taxon>Brachionidae</taxon>
        <taxon>Brachionus</taxon>
    </lineage>
</organism>